<organism evidence="1 2">
    <name type="scientific">Oldenlandia corymbosa var. corymbosa</name>
    <dbReference type="NCBI Taxonomy" id="529605"/>
    <lineage>
        <taxon>Eukaryota</taxon>
        <taxon>Viridiplantae</taxon>
        <taxon>Streptophyta</taxon>
        <taxon>Embryophyta</taxon>
        <taxon>Tracheophyta</taxon>
        <taxon>Spermatophyta</taxon>
        <taxon>Magnoliopsida</taxon>
        <taxon>eudicotyledons</taxon>
        <taxon>Gunneridae</taxon>
        <taxon>Pentapetalae</taxon>
        <taxon>asterids</taxon>
        <taxon>lamiids</taxon>
        <taxon>Gentianales</taxon>
        <taxon>Rubiaceae</taxon>
        <taxon>Rubioideae</taxon>
        <taxon>Spermacoceae</taxon>
        <taxon>Hedyotis-Oldenlandia complex</taxon>
        <taxon>Oldenlandia</taxon>
    </lineage>
</organism>
<dbReference type="EMBL" id="OX459119">
    <property type="protein sequence ID" value="CAI9094712.1"/>
    <property type="molecule type" value="Genomic_DNA"/>
</dbReference>
<reference evidence="1" key="1">
    <citation type="submission" date="2023-03" db="EMBL/GenBank/DDBJ databases">
        <authorList>
            <person name="Julca I."/>
        </authorList>
    </citation>
    <scope>NUCLEOTIDE SEQUENCE</scope>
</reference>
<evidence type="ECO:0000313" key="1">
    <source>
        <dbReference type="EMBL" id="CAI9094712.1"/>
    </source>
</evidence>
<proteinExistence type="predicted"/>
<dbReference type="Proteomes" id="UP001161247">
    <property type="component" value="Chromosome 2"/>
</dbReference>
<sequence>MQGSDSVSVVGADSWQFPDGPNSFCAAIDTDASDKYSVSGGSVEVAIEFLHNLHPRLDKWVGEGLPAMALDKGESCAVFTDSPFGNDFPPYVLQKEIPALLPWEQSWLPLVCESVKGLFFQSPWWLRGGGGLGSLTGDGGGVGTPCPSGELSEELMILAFEALLRAATFLLAGGILYKP</sequence>
<dbReference type="AlphaFoldDB" id="A0AAV1CJT5"/>
<evidence type="ECO:0000313" key="2">
    <source>
        <dbReference type="Proteomes" id="UP001161247"/>
    </source>
</evidence>
<gene>
    <name evidence="1" type="ORF">OLC1_LOCUS5815</name>
</gene>
<accession>A0AAV1CJT5</accession>
<keyword evidence="2" id="KW-1185">Reference proteome</keyword>
<protein>
    <submittedName>
        <fullName evidence="1">OLC1v1030499C1</fullName>
    </submittedName>
</protein>
<name>A0AAV1CJT5_OLDCO</name>